<accession>A0ABD1RXW3</accession>
<dbReference type="EMBL" id="JBFOLK010000008">
    <property type="protein sequence ID" value="KAL2492517.1"/>
    <property type="molecule type" value="Genomic_DNA"/>
</dbReference>
<sequence>MNNSNDQIGQLSKIHVVEEGKEAKKDNEDKHYYSKSNKKMKYDSKNEKKYERSVFQLWKAMARTALDFNREWPLVHTIALIRYEDSHAADMTLLGRLLENEERRLEGSGRSSNSPPFYLFLS</sequence>
<keyword evidence="3" id="KW-1185">Reference proteome</keyword>
<protein>
    <submittedName>
        <fullName evidence="2">Uncharacterized protein</fullName>
    </submittedName>
</protein>
<dbReference type="AlphaFoldDB" id="A0ABD1RXW3"/>
<gene>
    <name evidence="2" type="ORF">Adt_28145</name>
</gene>
<organism evidence="2 3">
    <name type="scientific">Abeliophyllum distichum</name>
    <dbReference type="NCBI Taxonomy" id="126358"/>
    <lineage>
        <taxon>Eukaryota</taxon>
        <taxon>Viridiplantae</taxon>
        <taxon>Streptophyta</taxon>
        <taxon>Embryophyta</taxon>
        <taxon>Tracheophyta</taxon>
        <taxon>Spermatophyta</taxon>
        <taxon>Magnoliopsida</taxon>
        <taxon>eudicotyledons</taxon>
        <taxon>Gunneridae</taxon>
        <taxon>Pentapetalae</taxon>
        <taxon>asterids</taxon>
        <taxon>lamiids</taxon>
        <taxon>Lamiales</taxon>
        <taxon>Oleaceae</taxon>
        <taxon>Forsythieae</taxon>
        <taxon>Abeliophyllum</taxon>
    </lineage>
</organism>
<name>A0ABD1RXW3_9LAMI</name>
<comment type="caution">
    <text evidence="2">The sequence shown here is derived from an EMBL/GenBank/DDBJ whole genome shotgun (WGS) entry which is preliminary data.</text>
</comment>
<evidence type="ECO:0000256" key="1">
    <source>
        <dbReference type="SAM" id="MobiDB-lite"/>
    </source>
</evidence>
<feature type="compositionally biased region" description="Basic and acidic residues" evidence="1">
    <location>
        <begin position="18"/>
        <end position="32"/>
    </location>
</feature>
<proteinExistence type="predicted"/>
<evidence type="ECO:0000313" key="3">
    <source>
        <dbReference type="Proteomes" id="UP001604336"/>
    </source>
</evidence>
<feature type="region of interest" description="Disordered" evidence="1">
    <location>
        <begin position="18"/>
        <end position="44"/>
    </location>
</feature>
<dbReference type="Proteomes" id="UP001604336">
    <property type="component" value="Unassembled WGS sequence"/>
</dbReference>
<reference evidence="3" key="1">
    <citation type="submission" date="2024-07" db="EMBL/GenBank/DDBJ databases">
        <title>Two chromosome-level genome assemblies of Korean endemic species Abeliophyllum distichum and Forsythia ovata (Oleaceae).</title>
        <authorList>
            <person name="Jang H."/>
        </authorList>
    </citation>
    <scope>NUCLEOTIDE SEQUENCE [LARGE SCALE GENOMIC DNA]</scope>
</reference>
<evidence type="ECO:0000313" key="2">
    <source>
        <dbReference type="EMBL" id="KAL2492517.1"/>
    </source>
</evidence>